<dbReference type="OrthoDB" id="1724808at2759"/>
<feature type="region of interest" description="Disordered" evidence="1">
    <location>
        <begin position="58"/>
        <end position="96"/>
    </location>
</feature>
<dbReference type="AlphaFoldDB" id="A0A371H0U1"/>
<gene>
    <name evidence="2" type="ORF">CR513_20943</name>
</gene>
<comment type="caution">
    <text evidence="2">The sequence shown here is derived from an EMBL/GenBank/DDBJ whole genome shotgun (WGS) entry which is preliminary data.</text>
</comment>
<reference evidence="2" key="1">
    <citation type="submission" date="2018-05" db="EMBL/GenBank/DDBJ databases">
        <title>Draft genome of Mucuna pruriens seed.</title>
        <authorList>
            <person name="Nnadi N.E."/>
            <person name="Vos R."/>
            <person name="Hasami M.H."/>
            <person name="Devisetty U.K."/>
            <person name="Aguiy J.C."/>
        </authorList>
    </citation>
    <scope>NUCLEOTIDE SEQUENCE [LARGE SCALE GENOMIC DNA]</scope>
    <source>
        <strain evidence="2">JCA_2017</strain>
    </source>
</reference>
<feature type="compositionally biased region" description="Polar residues" evidence="1">
    <location>
        <begin position="134"/>
        <end position="145"/>
    </location>
</feature>
<feature type="non-terminal residue" evidence="2">
    <location>
        <position position="1"/>
    </location>
</feature>
<sequence>MKKDSVACFDIKSKIFNRRQGILSIKEIFKFLHGLNSEYDLIQVQILGKEKLPSLSENEETQQSVMFDKENSNTRSTMVTRKSPTKRSISEGKSFTKSSREKYCMYYKRPGHIKDVYYKLYGKEKVLKQIGENKGSTQMWVNQTTSDKENVVEHPSTSQPDQDI</sequence>
<evidence type="ECO:0000256" key="1">
    <source>
        <dbReference type="SAM" id="MobiDB-lite"/>
    </source>
</evidence>
<organism evidence="2 3">
    <name type="scientific">Mucuna pruriens</name>
    <name type="common">Velvet bean</name>
    <name type="synonym">Dolichos pruriens</name>
    <dbReference type="NCBI Taxonomy" id="157652"/>
    <lineage>
        <taxon>Eukaryota</taxon>
        <taxon>Viridiplantae</taxon>
        <taxon>Streptophyta</taxon>
        <taxon>Embryophyta</taxon>
        <taxon>Tracheophyta</taxon>
        <taxon>Spermatophyta</taxon>
        <taxon>Magnoliopsida</taxon>
        <taxon>eudicotyledons</taxon>
        <taxon>Gunneridae</taxon>
        <taxon>Pentapetalae</taxon>
        <taxon>rosids</taxon>
        <taxon>fabids</taxon>
        <taxon>Fabales</taxon>
        <taxon>Fabaceae</taxon>
        <taxon>Papilionoideae</taxon>
        <taxon>50 kb inversion clade</taxon>
        <taxon>NPAAA clade</taxon>
        <taxon>indigoferoid/millettioid clade</taxon>
        <taxon>Phaseoleae</taxon>
        <taxon>Mucuna</taxon>
    </lineage>
</organism>
<feature type="compositionally biased region" description="Polar residues" evidence="1">
    <location>
        <begin position="155"/>
        <end position="164"/>
    </location>
</feature>
<proteinExistence type="predicted"/>
<dbReference type="EMBL" id="QJKJ01003894">
    <property type="protein sequence ID" value="RDX96401.1"/>
    <property type="molecule type" value="Genomic_DNA"/>
</dbReference>
<accession>A0A371H0U1</accession>
<dbReference type="PANTHER" id="PTHR34222:SF37">
    <property type="entry name" value="RETROTRANSPOSON GAG DOMAIN-CONTAINING PROTEIN"/>
    <property type="match status" value="1"/>
</dbReference>
<feature type="compositionally biased region" description="Polar residues" evidence="1">
    <location>
        <begin position="73"/>
        <end position="82"/>
    </location>
</feature>
<feature type="region of interest" description="Disordered" evidence="1">
    <location>
        <begin position="132"/>
        <end position="164"/>
    </location>
</feature>
<dbReference type="Proteomes" id="UP000257109">
    <property type="component" value="Unassembled WGS sequence"/>
</dbReference>
<name>A0A371H0U1_MUCPR</name>
<keyword evidence="3" id="KW-1185">Reference proteome</keyword>
<evidence type="ECO:0000313" key="3">
    <source>
        <dbReference type="Proteomes" id="UP000257109"/>
    </source>
</evidence>
<evidence type="ECO:0000313" key="2">
    <source>
        <dbReference type="EMBL" id="RDX96401.1"/>
    </source>
</evidence>
<protein>
    <submittedName>
        <fullName evidence="2">Uncharacterized protein</fullName>
    </submittedName>
</protein>
<dbReference type="PANTHER" id="PTHR34222">
    <property type="entry name" value="GAG_PRE-INTEGRS DOMAIN-CONTAINING PROTEIN"/>
    <property type="match status" value="1"/>
</dbReference>